<name>A0A3B1BC38_9ZZZZ</name>
<gene>
    <name evidence="1" type="ORF">MNBD_GAMMA19-1446</name>
</gene>
<proteinExistence type="predicted"/>
<dbReference type="EMBL" id="UOFV01000435">
    <property type="protein sequence ID" value="VAX03875.1"/>
    <property type="molecule type" value="Genomic_DNA"/>
</dbReference>
<protein>
    <submittedName>
        <fullName evidence="1">Uncharacterized protein</fullName>
    </submittedName>
</protein>
<evidence type="ECO:0000313" key="1">
    <source>
        <dbReference type="EMBL" id="VAX03875.1"/>
    </source>
</evidence>
<organism evidence="1">
    <name type="scientific">hydrothermal vent metagenome</name>
    <dbReference type="NCBI Taxonomy" id="652676"/>
    <lineage>
        <taxon>unclassified sequences</taxon>
        <taxon>metagenomes</taxon>
        <taxon>ecological metagenomes</taxon>
    </lineage>
</organism>
<accession>A0A3B1BC38</accession>
<reference evidence="1" key="1">
    <citation type="submission" date="2018-06" db="EMBL/GenBank/DDBJ databases">
        <authorList>
            <person name="Zhirakovskaya E."/>
        </authorList>
    </citation>
    <scope>NUCLEOTIDE SEQUENCE</scope>
</reference>
<dbReference type="AlphaFoldDB" id="A0A3B1BC38"/>
<sequence>MALCHMTDSTLVGTPIDFLFLDGPAEDVLPGIVVKTGGIVGRFNRGADQFCIFDRGCPVGSGGEFSRALIKEYLTV</sequence>